<keyword evidence="3" id="KW-1185">Reference proteome</keyword>
<dbReference type="RefSeq" id="WP_014369902.1">
    <property type="nucleotide sequence ID" value="NC_016935.1"/>
</dbReference>
<evidence type="ECO:0000313" key="2">
    <source>
        <dbReference type="EMBL" id="AFC29620.1"/>
    </source>
</evidence>
<name>H6NHM3_9BACL</name>
<dbReference type="AlphaFoldDB" id="H6NHM3"/>
<evidence type="ECO:0000313" key="3">
    <source>
        <dbReference type="Proteomes" id="UP000007523"/>
    </source>
</evidence>
<dbReference type="HOGENOM" id="CLU_1659027_0_0_9"/>
<protein>
    <submittedName>
        <fullName evidence="2">Uncharacterized protein</fullName>
    </submittedName>
</protein>
<sequence length="169" mass="18381">MGHTRNVLVLMVIMAASLCASVYGAEYWRSTQTLEMRTSRPAEQVADNPAEQGEAIVRDYFTALMNDKTLEGTPLTSFEIGRTDASDPDRIRVSVTAQFAEGPEWPPVDYFVVRAGDRYKVQKQVCVMEALPDTPGKLTARCTSDYTESIDGTISVPGPGSGTPAENGL</sequence>
<proteinExistence type="predicted"/>
<dbReference type="Proteomes" id="UP000007523">
    <property type="component" value="Chromosome"/>
</dbReference>
<dbReference type="EMBL" id="CP003235">
    <property type="protein sequence ID" value="AFC29620.1"/>
    <property type="molecule type" value="Genomic_DNA"/>
</dbReference>
<gene>
    <name evidence="2" type="ORF">PM3016_2744</name>
</gene>
<reference evidence="2 3" key="1">
    <citation type="journal article" date="2012" name="J. Bacteriol.">
        <title>Complete Genome Sequence of Paenibacillus mucilaginosus 3016, a Bacterium Functional as Microbial Fertilizer.</title>
        <authorList>
            <person name="Ma M."/>
            <person name="Wang Z."/>
            <person name="Li L."/>
            <person name="Jiang X."/>
            <person name="Guan D."/>
            <person name="Cao F."/>
            <person name="Chen H."/>
            <person name="Wang X."/>
            <person name="Shen D."/>
            <person name="Du B."/>
            <person name="Li J."/>
        </authorList>
    </citation>
    <scope>NUCLEOTIDE SEQUENCE [LARGE SCALE GENOMIC DNA]</scope>
    <source>
        <strain evidence="2 3">3016</strain>
    </source>
</reference>
<dbReference type="STRING" id="1116391.PM3016_2744"/>
<dbReference type="KEGG" id="pmq:PM3016_2744"/>
<feature type="region of interest" description="Disordered" evidence="1">
    <location>
        <begin position="149"/>
        <end position="169"/>
    </location>
</feature>
<evidence type="ECO:0000256" key="1">
    <source>
        <dbReference type="SAM" id="MobiDB-lite"/>
    </source>
</evidence>
<organism evidence="2 3">
    <name type="scientific">Paenibacillus mucilaginosus 3016</name>
    <dbReference type="NCBI Taxonomy" id="1116391"/>
    <lineage>
        <taxon>Bacteria</taxon>
        <taxon>Bacillati</taxon>
        <taxon>Bacillota</taxon>
        <taxon>Bacilli</taxon>
        <taxon>Bacillales</taxon>
        <taxon>Paenibacillaceae</taxon>
        <taxon>Paenibacillus</taxon>
    </lineage>
</organism>
<accession>H6NHM3</accession>